<keyword evidence="2" id="KW-1185">Reference proteome</keyword>
<reference evidence="1 2" key="1">
    <citation type="submission" date="2023-07" db="EMBL/GenBank/DDBJ databases">
        <title>Genomic Encyclopedia of Type Strains, Phase IV (KMG-IV): sequencing the most valuable type-strain genomes for metagenomic binning, comparative biology and taxonomic classification.</title>
        <authorList>
            <person name="Goeker M."/>
        </authorList>
    </citation>
    <scope>NUCLEOTIDE SEQUENCE [LARGE SCALE GENOMIC DNA]</scope>
    <source>
        <strain evidence="1 2">DSM 14914</strain>
    </source>
</reference>
<organism evidence="1 2">
    <name type="scientific">Paenibacillus brasilensis</name>
    <dbReference type="NCBI Taxonomy" id="128574"/>
    <lineage>
        <taxon>Bacteria</taxon>
        <taxon>Bacillati</taxon>
        <taxon>Bacillota</taxon>
        <taxon>Bacilli</taxon>
        <taxon>Bacillales</taxon>
        <taxon>Paenibacillaceae</taxon>
        <taxon>Paenibacillus</taxon>
    </lineage>
</organism>
<protein>
    <submittedName>
        <fullName evidence="1">ABC-type Fe3+-hydroxamate transport system substrate-binding protein</fullName>
    </submittedName>
</protein>
<evidence type="ECO:0000313" key="1">
    <source>
        <dbReference type="EMBL" id="MDQ0492875.1"/>
    </source>
</evidence>
<comment type="caution">
    <text evidence="1">The sequence shown here is derived from an EMBL/GenBank/DDBJ whole genome shotgun (WGS) entry which is preliminary data.</text>
</comment>
<accession>A0ABU0KTW0</accession>
<dbReference type="Proteomes" id="UP001242811">
    <property type="component" value="Unassembled WGS sequence"/>
</dbReference>
<evidence type="ECO:0000313" key="2">
    <source>
        <dbReference type="Proteomes" id="UP001242811"/>
    </source>
</evidence>
<gene>
    <name evidence="1" type="ORF">QOZ95_001025</name>
</gene>
<name>A0ABU0KTW0_9BACL</name>
<sequence length="32" mass="3736">MNERLLSLGDIVNKKKAAEDWLAQYKIKEAEM</sequence>
<proteinExistence type="predicted"/>
<dbReference type="EMBL" id="JAUSWA010000004">
    <property type="protein sequence ID" value="MDQ0492875.1"/>
    <property type="molecule type" value="Genomic_DNA"/>
</dbReference>